<dbReference type="KEGG" id="mpg:Theba_2572"/>
<organism evidence="1 2">
    <name type="scientific">Mesotoga prima MesG1.Ag.4.2</name>
    <dbReference type="NCBI Taxonomy" id="660470"/>
    <lineage>
        <taxon>Bacteria</taxon>
        <taxon>Thermotogati</taxon>
        <taxon>Thermotogota</taxon>
        <taxon>Thermotogae</taxon>
        <taxon>Kosmotogales</taxon>
        <taxon>Kosmotogaceae</taxon>
        <taxon>Mesotoga</taxon>
    </lineage>
</organism>
<evidence type="ECO:0000313" key="1">
    <source>
        <dbReference type="EMBL" id="AFK08172.1"/>
    </source>
</evidence>
<evidence type="ECO:0000313" key="2">
    <source>
        <dbReference type="Proteomes" id="UP000002881"/>
    </source>
</evidence>
<dbReference type="STRING" id="660470.Theba_2572"/>
<protein>
    <submittedName>
        <fullName evidence="1">Uncharacterized protein</fullName>
    </submittedName>
</protein>
<name>I2F8B9_9BACT</name>
<reference evidence="1 2" key="1">
    <citation type="journal article" date="2012" name="Genome Biol. Evol.">
        <title>Genome Sequence of the Mesophilic Thermotogales Bacterium Mesotoga prima MesG1.Ag.4.2 Reveals the Largest Thermotogales Genome To Date.</title>
        <authorList>
            <person name="Zhaxybayeva O."/>
            <person name="Swithers K.S."/>
            <person name="Foght J."/>
            <person name="Green A.G."/>
            <person name="Bruce D."/>
            <person name="Detter C."/>
            <person name="Han S."/>
            <person name="Teshima H."/>
            <person name="Han J."/>
            <person name="Woyke T."/>
            <person name="Pitluck S."/>
            <person name="Nolan M."/>
            <person name="Ivanova N."/>
            <person name="Pati A."/>
            <person name="Land M.L."/>
            <person name="Dlutek M."/>
            <person name="Doolittle W.F."/>
            <person name="Noll K.M."/>
            <person name="Nesbo C.L."/>
        </authorList>
    </citation>
    <scope>NUCLEOTIDE SEQUENCE [LARGE SCALE GENOMIC DNA]</scope>
    <source>
        <strain evidence="2">mesG1.Ag.4.2</strain>
    </source>
</reference>
<keyword evidence="2" id="KW-1185">Reference proteome</keyword>
<dbReference type="HOGENOM" id="CLU_1693416_0_0_0"/>
<dbReference type="AlphaFoldDB" id="I2F8B9"/>
<gene>
    <name evidence="1" type="ORF">Theba_2572</name>
</gene>
<proteinExistence type="predicted"/>
<sequence length="155" mass="17432">MQFQVAVKKLNKTGLGSRKENRLINSRFYCNLESYPDIGLWKSLTLSSRTCLGIKVSILSKNEEPGRAASERRTDASWRKRRTVDEKRFFISVQGFCKGSRSQTSISLFLASWRVSASIASCVATSLPRTLFRASLPGMIFPALLPRASKPHFPM</sequence>
<dbReference type="EMBL" id="CP003532">
    <property type="protein sequence ID" value="AFK08172.1"/>
    <property type="molecule type" value="Genomic_DNA"/>
</dbReference>
<accession>I2F8B9</accession>
<dbReference type="Proteomes" id="UP000002881">
    <property type="component" value="Chromosome"/>
</dbReference>